<organism evidence="2 3">
    <name type="scientific">Vitis vinifera</name>
    <name type="common">Grape</name>
    <dbReference type="NCBI Taxonomy" id="29760"/>
    <lineage>
        <taxon>Eukaryota</taxon>
        <taxon>Viridiplantae</taxon>
        <taxon>Streptophyta</taxon>
        <taxon>Embryophyta</taxon>
        <taxon>Tracheophyta</taxon>
        <taxon>Spermatophyta</taxon>
        <taxon>Magnoliopsida</taxon>
        <taxon>eudicotyledons</taxon>
        <taxon>Gunneridae</taxon>
        <taxon>Pentapetalae</taxon>
        <taxon>rosids</taxon>
        <taxon>Vitales</taxon>
        <taxon>Vitaceae</taxon>
        <taxon>Viteae</taxon>
        <taxon>Vitis</taxon>
    </lineage>
</organism>
<comment type="caution">
    <text evidence="2">The sequence shown here is derived from an EMBL/GenBank/DDBJ whole genome shotgun (WGS) entry which is preliminary data.</text>
</comment>
<evidence type="ECO:0000313" key="2">
    <source>
        <dbReference type="EMBL" id="RVW75034.1"/>
    </source>
</evidence>
<dbReference type="InterPro" id="IPR013103">
    <property type="entry name" value="RVT_2"/>
</dbReference>
<dbReference type="Proteomes" id="UP000288805">
    <property type="component" value="Unassembled WGS sequence"/>
</dbReference>
<name>A0A438GS49_VITVI</name>
<reference evidence="2 3" key="1">
    <citation type="journal article" date="2018" name="PLoS Genet.">
        <title>Population sequencing reveals clonal diversity and ancestral inbreeding in the grapevine cultivar Chardonnay.</title>
        <authorList>
            <person name="Roach M.J."/>
            <person name="Johnson D.L."/>
            <person name="Bohlmann J."/>
            <person name="van Vuuren H.J."/>
            <person name="Jones S.J."/>
            <person name="Pretorius I.S."/>
            <person name="Schmidt S.A."/>
            <person name="Borneman A.R."/>
        </authorList>
    </citation>
    <scope>NUCLEOTIDE SEQUENCE [LARGE SCALE GENOMIC DNA]</scope>
    <source>
        <strain evidence="3">cv. Chardonnay</strain>
        <tissue evidence="2">Leaf</tissue>
    </source>
</reference>
<feature type="domain" description="Reverse transcriptase Ty1/copia-type" evidence="1">
    <location>
        <begin position="2"/>
        <end position="123"/>
    </location>
</feature>
<dbReference type="Pfam" id="PF07727">
    <property type="entry name" value="RVT_2"/>
    <property type="match status" value="1"/>
</dbReference>
<proteinExistence type="predicted"/>
<accession>A0A438GS49</accession>
<sequence>MEVPPEFGNDVVIKKVYKLRKALYELKQSSRAWFRRFAKVIKNIGYRQSQGDYTLFIKHSDSRRVTTLLVYVNGIIMTGNDENERHTLRQCLTKELEIEELGRLKYFLGIEVAHSKQGIFISQ</sequence>
<gene>
    <name evidence="2" type="primary">RE1_2505</name>
    <name evidence="2" type="ORF">CK203_053700</name>
</gene>
<dbReference type="AlphaFoldDB" id="A0A438GS49"/>
<protein>
    <submittedName>
        <fullName evidence="2">Retrovirus-related Pol polyprotein from transposon RE1</fullName>
    </submittedName>
</protein>
<dbReference type="EMBL" id="QGNW01000359">
    <property type="protein sequence ID" value="RVW75034.1"/>
    <property type="molecule type" value="Genomic_DNA"/>
</dbReference>
<evidence type="ECO:0000313" key="3">
    <source>
        <dbReference type="Proteomes" id="UP000288805"/>
    </source>
</evidence>
<evidence type="ECO:0000259" key="1">
    <source>
        <dbReference type="Pfam" id="PF07727"/>
    </source>
</evidence>